<evidence type="ECO:0000313" key="4">
    <source>
        <dbReference type="Proteomes" id="UP000648908"/>
    </source>
</evidence>
<feature type="region of interest" description="Disordered" evidence="1">
    <location>
        <begin position="67"/>
        <end position="86"/>
    </location>
</feature>
<feature type="compositionally biased region" description="Low complexity" evidence="1">
    <location>
        <begin position="67"/>
        <end position="77"/>
    </location>
</feature>
<dbReference type="AlphaFoldDB" id="A0A8K0VAM3"/>
<feature type="domain" description="SPOR" evidence="2">
    <location>
        <begin position="310"/>
        <end position="383"/>
    </location>
</feature>
<feature type="region of interest" description="Disordered" evidence="1">
    <location>
        <begin position="109"/>
        <end position="132"/>
    </location>
</feature>
<evidence type="ECO:0000259" key="2">
    <source>
        <dbReference type="PROSITE" id="PS51724"/>
    </source>
</evidence>
<name>A0A8K0VAM3_9RHOB</name>
<dbReference type="Gene3D" id="3.30.70.1070">
    <property type="entry name" value="Sporulation related repeat"/>
    <property type="match status" value="1"/>
</dbReference>
<dbReference type="EMBL" id="JAESVN010000005">
    <property type="protein sequence ID" value="MBL4918176.1"/>
    <property type="molecule type" value="Genomic_DNA"/>
</dbReference>
<dbReference type="PROSITE" id="PS51724">
    <property type="entry name" value="SPOR"/>
    <property type="match status" value="1"/>
</dbReference>
<dbReference type="InterPro" id="IPR036680">
    <property type="entry name" value="SPOR-like_sf"/>
</dbReference>
<dbReference type="InterPro" id="IPR007730">
    <property type="entry name" value="SPOR-like_dom"/>
</dbReference>
<gene>
    <name evidence="3" type="ORF">JL811_13185</name>
</gene>
<evidence type="ECO:0000256" key="1">
    <source>
        <dbReference type="SAM" id="MobiDB-lite"/>
    </source>
</evidence>
<proteinExistence type="predicted"/>
<evidence type="ECO:0000313" key="3">
    <source>
        <dbReference type="EMBL" id="MBL4918176.1"/>
    </source>
</evidence>
<dbReference type="Proteomes" id="UP000648908">
    <property type="component" value="Unassembled WGS sequence"/>
</dbReference>
<feature type="region of interest" description="Disordered" evidence="1">
    <location>
        <begin position="252"/>
        <end position="276"/>
    </location>
</feature>
<dbReference type="Pfam" id="PF05036">
    <property type="entry name" value="SPOR"/>
    <property type="match status" value="1"/>
</dbReference>
<reference evidence="3" key="1">
    <citation type="submission" date="2021-01" db="EMBL/GenBank/DDBJ databases">
        <title>Tabrizicola alba sp. nov. a motile alkaliphilic bacterium isolated from a soda lake.</title>
        <authorList>
            <person name="Szuroczki S."/>
            <person name="Abbaszade G."/>
            <person name="Schumann P."/>
            <person name="Toth E."/>
        </authorList>
    </citation>
    <scope>NUCLEOTIDE SEQUENCE</scope>
    <source>
        <strain evidence="3">DMG-N-6</strain>
    </source>
</reference>
<protein>
    <submittedName>
        <fullName evidence="3">SPOR domain-containing protein</fullName>
    </submittedName>
</protein>
<organism evidence="3 4">
    <name type="scientific">Szabonella alba</name>
    <dbReference type="NCBI Taxonomy" id="2804194"/>
    <lineage>
        <taxon>Bacteria</taxon>
        <taxon>Pseudomonadati</taxon>
        <taxon>Pseudomonadota</taxon>
        <taxon>Alphaproteobacteria</taxon>
        <taxon>Rhodobacterales</taxon>
        <taxon>Paracoccaceae</taxon>
        <taxon>Szabonella</taxon>
    </lineage>
</organism>
<dbReference type="SUPFAM" id="SSF110997">
    <property type="entry name" value="Sporulation related repeat"/>
    <property type="match status" value="1"/>
</dbReference>
<accession>A0A8K0VAM3</accession>
<dbReference type="GO" id="GO:0042834">
    <property type="term" value="F:peptidoglycan binding"/>
    <property type="evidence" value="ECO:0007669"/>
    <property type="project" value="InterPro"/>
</dbReference>
<sequence>MARPAELPPASFRGQQYVDSRGCVFLRAGIGGQVNWVARLSRDRTPLCGQQPSGRRVAVAEAAAPVPGAAPRATGRPMDTVASLTSPPRIREARRSAPVDTRSYVPAVPQPRAEATARPTPGCPSGSPHGKRARLADGRVTMFCSADPDFDLAAAVARKNGVLAPSAPTRLASAPAARVAAAPAPVAAPVGRSASGYTCPAETPVARRYRLNTGGTTVLCSDGGAGIASLRAPLAVGDADFADAAPPVPKGYKRAWNDDRLNPHRGKGTAQGQAAQDRFWTRDVPAKLVGQSATGTTTRSVTSASNSPQVGVAKSWTVQVGSFGVAANAKATAQRLSRLGLPVSVAKGGKLQIVRAGPFASANAAQQALSAARRAGFGDAYIR</sequence>
<dbReference type="RefSeq" id="WP_202689167.1">
    <property type="nucleotide sequence ID" value="NZ_JAESVN010000005.1"/>
</dbReference>
<comment type="caution">
    <text evidence="3">The sequence shown here is derived from an EMBL/GenBank/DDBJ whole genome shotgun (WGS) entry which is preliminary data.</text>
</comment>
<keyword evidence="4" id="KW-1185">Reference proteome</keyword>